<evidence type="ECO:0000313" key="7">
    <source>
        <dbReference type="EMBL" id="CAB4038299.1"/>
    </source>
</evidence>
<comment type="similarity">
    <text evidence="1">Belongs to the peptidase C48 family.</text>
</comment>
<feature type="region of interest" description="Disordered" evidence="6">
    <location>
        <begin position="79"/>
        <end position="102"/>
    </location>
</feature>
<dbReference type="GO" id="GO:0070139">
    <property type="term" value="F:SUMO-specific endopeptidase activity"/>
    <property type="evidence" value="ECO:0007669"/>
    <property type="project" value="TreeGrafter"/>
</dbReference>
<dbReference type="InterPro" id="IPR051947">
    <property type="entry name" value="Sentrin-specific_protease"/>
</dbReference>
<dbReference type="GO" id="GO:0006508">
    <property type="term" value="P:proteolysis"/>
    <property type="evidence" value="ECO:0007669"/>
    <property type="project" value="UniProtKB-KW"/>
</dbReference>
<dbReference type="PROSITE" id="PS50600">
    <property type="entry name" value="ULP_PROTEASE"/>
    <property type="match status" value="1"/>
</dbReference>
<dbReference type="EMBL" id="CACRXK020024046">
    <property type="protein sequence ID" value="CAB4038299.1"/>
    <property type="molecule type" value="Genomic_DNA"/>
</dbReference>
<evidence type="ECO:0000256" key="5">
    <source>
        <dbReference type="ARBA" id="ARBA00022801"/>
    </source>
</evidence>
<dbReference type="PANTHER" id="PTHR46896:SF3">
    <property type="entry name" value="FI06413P-RELATED"/>
    <property type="match status" value="1"/>
</dbReference>
<dbReference type="GO" id="GO:0016926">
    <property type="term" value="P:protein desumoylation"/>
    <property type="evidence" value="ECO:0007669"/>
    <property type="project" value="TreeGrafter"/>
</dbReference>
<comment type="caution">
    <text evidence="7">The sequence shown here is derived from an EMBL/GenBank/DDBJ whole genome shotgun (WGS) entry which is preliminary data.</text>
</comment>
<sequence length="269" mass="30616">MMMVGSTNDDGGDDDGDDDNGFDVYNKRHIMLVFKEAITGTYLEALIQLIDNNLSDEPIVKRISQEEANVEGKRIIDAYKSSNNSSSQSSNDLNRTKKCPPVVKTYGTRSKSSVIASSVPKTPAKTILVYQPSSKLDGVTITSEDMLCLEPSTYLNDVIIDFFFKYIIEEKLTPEDRDRLHLFSTFFYDRLTQKNTNSDEPRTPTSMHRMVKSWTKNVDIFSKDFLIIPINESSHWYLVIICYPRMVVDDAEKEVNQLSDEAMCLDTTQ</sequence>
<protein>
    <submittedName>
        <fullName evidence="7">Sentrin-specific protease 6-like</fullName>
    </submittedName>
</protein>
<evidence type="ECO:0000256" key="4">
    <source>
        <dbReference type="ARBA" id="ARBA00022786"/>
    </source>
</evidence>
<dbReference type="GO" id="GO:0005634">
    <property type="term" value="C:nucleus"/>
    <property type="evidence" value="ECO:0007669"/>
    <property type="project" value="TreeGrafter"/>
</dbReference>
<name>A0A6S7LQM8_PARCT</name>
<keyword evidence="3 7" id="KW-0645">Protease</keyword>
<dbReference type="Gene3D" id="3.40.395.10">
    <property type="entry name" value="Adenoviral Proteinase, Chain A"/>
    <property type="match status" value="1"/>
</dbReference>
<keyword evidence="2" id="KW-0597">Phosphoprotein</keyword>
<keyword evidence="4" id="KW-0833">Ubl conjugation pathway</keyword>
<accession>A0A6S7LQM8</accession>
<evidence type="ECO:0000256" key="3">
    <source>
        <dbReference type="ARBA" id="ARBA00022670"/>
    </source>
</evidence>
<organism evidence="7 8">
    <name type="scientific">Paramuricea clavata</name>
    <name type="common">Red gorgonian</name>
    <name type="synonym">Violescent sea-whip</name>
    <dbReference type="NCBI Taxonomy" id="317549"/>
    <lineage>
        <taxon>Eukaryota</taxon>
        <taxon>Metazoa</taxon>
        <taxon>Cnidaria</taxon>
        <taxon>Anthozoa</taxon>
        <taxon>Octocorallia</taxon>
        <taxon>Malacalcyonacea</taxon>
        <taxon>Plexauridae</taxon>
        <taxon>Paramuricea</taxon>
    </lineage>
</organism>
<evidence type="ECO:0000256" key="6">
    <source>
        <dbReference type="SAM" id="MobiDB-lite"/>
    </source>
</evidence>
<keyword evidence="8" id="KW-1185">Reference proteome</keyword>
<dbReference type="Proteomes" id="UP001152795">
    <property type="component" value="Unassembled WGS sequence"/>
</dbReference>
<dbReference type="PANTHER" id="PTHR46896">
    <property type="entry name" value="SENTRIN-SPECIFIC PROTEASE"/>
    <property type="match status" value="1"/>
</dbReference>
<proteinExistence type="inferred from homology"/>
<dbReference type="AlphaFoldDB" id="A0A6S7LQM8"/>
<dbReference type="SUPFAM" id="SSF54001">
    <property type="entry name" value="Cysteine proteinases"/>
    <property type="match status" value="1"/>
</dbReference>
<evidence type="ECO:0000313" key="8">
    <source>
        <dbReference type="Proteomes" id="UP001152795"/>
    </source>
</evidence>
<gene>
    <name evidence="7" type="ORF">PACLA_8A043314</name>
</gene>
<dbReference type="Pfam" id="PF02902">
    <property type="entry name" value="Peptidase_C48"/>
    <property type="match status" value="1"/>
</dbReference>
<feature type="non-terminal residue" evidence="7">
    <location>
        <position position="1"/>
    </location>
</feature>
<dbReference type="InterPro" id="IPR003653">
    <property type="entry name" value="Peptidase_C48_C"/>
</dbReference>
<feature type="compositionally biased region" description="Low complexity" evidence="6">
    <location>
        <begin position="81"/>
        <end position="91"/>
    </location>
</feature>
<reference evidence="7" key="1">
    <citation type="submission" date="2020-04" db="EMBL/GenBank/DDBJ databases">
        <authorList>
            <person name="Alioto T."/>
            <person name="Alioto T."/>
            <person name="Gomez Garrido J."/>
        </authorList>
    </citation>
    <scope>NUCLEOTIDE SEQUENCE</scope>
    <source>
        <strain evidence="7">A484AB</strain>
    </source>
</reference>
<keyword evidence="5" id="KW-0378">Hydrolase</keyword>
<dbReference type="InterPro" id="IPR038765">
    <property type="entry name" value="Papain-like_cys_pep_sf"/>
</dbReference>
<dbReference type="OrthoDB" id="442460at2759"/>
<evidence type="ECO:0000256" key="1">
    <source>
        <dbReference type="ARBA" id="ARBA00005234"/>
    </source>
</evidence>
<evidence type="ECO:0000256" key="2">
    <source>
        <dbReference type="ARBA" id="ARBA00022553"/>
    </source>
</evidence>
<dbReference type="GO" id="GO:0005737">
    <property type="term" value="C:cytoplasm"/>
    <property type="evidence" value="ECO:0007669"/>
    <property type="project" value="TreeGrafter"/>
</dbReference>